<accession>A0ABV8HQ12</accession>
<reference evidence="3" key="1">
    <citation type="journal article" date="2019" name="Int. J. Syst. Evol. Microbiol.">
        <title>The Global Catalogue of Microorganisms (GCM) 10K type strain sequencing project: providing services to taxonomists for standard genome sequencing and annotation.</title>
        <authorList>
            <consortium name="The Broad Institute Genomics Platform"/>
            <consortium name="The Broad Institute Genome Sequencing Center for Infectious Disease"/>
            <person name="Wu L."/>
            <person name="Ma J."/>
        </authorList>
    </citation>
    <scope>NUCLEOTIDE SEQUENCE [LARGE SCALE GENOMIC DNA]</scope>
    <source>
        <strain evidence="3">CGMCC 4.7237</strain>
    </source>
</reference>
<feature type="chain" id="PRO_5046438239" description="Lipoprotein" evidence="1">
    <location>
        <begin position="20"/>
        <end position="121"/>
    </location>
</feature>
<protein>
    <recommendedName>
        <fullName evidence="4">Lipoprotein</fullName>
    </recommendedName>
</protein>
<proteinExistence type="predicted"/>
<evidence type="ECO:0000313" key="3">
    <source>
        <dbReference type="Proteomes" id="UP001595765"/>
    </source>
</evidence>
<dbReference type="EMBL" id="JBHSBB010000014">
    <property type="protein sequence ID" value="MFC4034110.1"/>
    <property type="molecule type" value="Genomic_DNA"/>
</dbReference>
<feature type="signal peptide" evidence="1">
    <location>
        <begin position="1"/>
        <end position="19"/>
    </location>
</feature>
<keyword evidence="3" id="KW-1185">Reference proteome</keyword>
<dbReference type="RefSeq" id="WP_386431698.1">
    <property type="nucleotide sequence ID" value="NZ_JBHSBB010000014.1"/>
</dbReference>
<sequence length="121" mass="12335">MRLSRPLAALCTIAPLVLAASACSDSSGGLIRGTNGPHFSQTIANPPQIEGACHRFARRGLSNVTNTTGIDIVLHTGMNCDNPGGASSAYLGTTISIGTIPGQGPWHSFTTVGQAPPVPVN</sequence>
<dbReference type="PROSITE" id="PS51257">
    <property type="entry name" value="PROKAR_LIPOPROTEIN"/>
    <property type="match status" value="1"/>
</dbReference>
<comment type="caution">
    <text evidence="2">The sequence shown here is derived from an EMBL/GenBank/DDBJ whole genome shotgun (WGS) entry which is preliminary data.</text>
</comment>
<evidence type="ECO:0000256" key="1">
    <source>
        <dbReference type="SAM" id="SignalP"/>
    </source>
</evidence>
<organism evidence="2 3">
    <name type="scientific">Streptomyces polygonati</name>
    <dbReference type="NCBI Taxonomy" id="1617087"/>
    <lineage>
        <taxon>Bacteria</taxon>
        <taxon>Bacillati</taxon>
        <taxon>Actinomycetota</taxon>
        <taxon>Actinomycetes</taxon>
        <taxon>Kitasatosporales</taxon>
        <taxon>Streptomycetaceae</taxon>
        <taxon>Streptomyces</taxon>
    </lineage>
</organism>
<gene>
    <name evidence="2" type="ORF">ACFO3J_21915</name>
</gene>
<evidence type="ECO:0008006" key="4">
    <source>
        <dbReference type="Google" id="ProtNLM"/>
    </source>
</evidence>
<dbReference type="Proteomes" id="UP001595765">
    <property type="component" value="Unassembled WGS sequence"/>
</dbReference>
<name>A0ABV8HQ12_9ACTN</name>
<evidence type="ECO:0000313" key="2">
    <source>
        <dbReference type="EMBL" id="MFC4034110.1"/>
    </source>
</evidence>
<keyword evidence="1" id="KW-0732">Signal</keyword>